<keyword evidence="5" id="KW-0234">DNA repair</keyword>
<dbReference type="GO" id="GO:0009432">
    <property type="term" value="P:SOS response"/>
    <property type="evidence" value="ECO:0007669"/>
    <property type="project" value="UniProtKB-KW"/>
</dbReference>
<keyword evidence="4 7" id="KW-0068">Autocatalytic cleavage</keyword>
<evidence type="ECO:0000256" key="6">
    <source>
        <dbReference type="ARBA" id="ARBA00023236"/>
    </source>
</evidence>
<keyword evidence="2" id="KW-0227">DNA damage</keyword>
<evidence type="ECO:0000256" key="7">
    <source>
        <dbReference type="RuleBase" id="RU003991"/>
    </source>
</evidence>
<dbReference type="GeneID" id="99990534"/>
<accession>A0A0D6EXB3</accession>
<dbReference type="EMBL" id="LN827929">
    <property type="protein sequence ID" value="CEZ20094.1"/>
    <property type="molecule type" value="Genomic_DNA"/>
</dbReference>
<name>A0A0D6EXB3_9PROT</name>
<dbReference type="PRINTS" id="PR00726">
    <property type="entry name" value="LEXASERPTASE"/>
</dbReference>
<dbReference type="GO" id="GO:0006355">
    <property type="term" value="P:regulation of DNA-templated transcription"/>
    <property type="evidence" value="ECO:0007669"/>
    <property type="project" value="InterPro"/>
</dbReference>
<evidence type="ECO:0000256" key="2">
    <source>
        <dbReference type="ARBA" id="ARBA00022763"/>
    </source>
</evidence>
<dbReference type="PANTHER" id="PTHR33516">
    <property type="entry name" value="LEXA REPRESSOR"/>
    <property type="match status" value="1"/>
</dbReference>
<dbReference type="GO" id="GO:0003677">
    <property type="term" value="F:DNA binding"/>
    <property type="evidence" value="ECO:0007669"/>
    <property type="project" value="InterPro"/>
</dbReference>
<gene>
    <name evidence="9" type="ORF">BN1208_1214</name>
</gene>
<evidence type="ECO:0000313" key="10">
    <source>
        <dbReference type="Proteomes" id="UP000064007"/>
    </source>
</evidence>
<dbReference type="KEGG" id="mbat:BN1208_1214"/>
<dbReference type="HOGENOM" id="CLU_066192_0_0_4"/>
<dbReference type="STRING" id="1581557.BN1208_1214"/>
<keyword evidence="3 7" id="KW-0378">Hydrolase</keyword>
<dbReference type="InterPro" id="IPR006197">
    <property type="entry name" value="Peptidase_S24_LexA"/>
</dbReference>
<evidence type="ECO:0000256" key="3">
    <source>
        <dbReference type="ARBA" id="ARBA00022801"/>
    </source>
</evidence>
<dbReference type="GO" id="GO:0016787">
    <property type="term" value="F:hydrolase activity"/>
    <property type="evidence" value="ECO:0007669"/>
    <property type="project" value="UniProtKB-KW"/>
</dbReference>
<evidence type="ECO:0000259" key="8">
    <source>
        <dbReference type="Pfam" id="PF00717"/>
    </source>
</evidence>
<dbReference type="Pfam" id="PF00717">
    <property type="entry name" value="Peptidase_S24"/>
    <property type="match status" value="1"/>
</dbReference>
<evidence type="ECO:0000256" key="4">
    <source>
        <dbReference type="ARBA" id="ARBA00022813"/>
    </source>
</evidence>
<dbReference type="InterPro" id="IPR036286">
    <property type="entry name" value="LexA/Signal_pep-like_sf"/>
</dbReference>
<keyword evidence="6" id="KW-0742">SOS response</keyword>
<dbReference type="AlphaFoldDB" id="A0A0D6EXB3"/>
<dbReference type="Gene3D" id="2.10.109.10">
    <property type="entry name" value="Umud Fragment, subunit A"/>
    <property type="match status" value="1"/>
</dbReference>
<evidence type="ECO:0000256" key="1">
    <source>
        <dbReference type="ARBA" id="ARBA00007484"/>
    </source>
</evidence>
<proteinExistence type="inferred from homology"/>
<evidence type="ECO:0000313" key="9">
    <source>
        <dbReference type="EMBL" id="CEZ20094.1"/>
    </source>
</evidence>
<protein>
    <submittedName>
        <fullName evidence="9">Putative prophage repressor</fullName>
    </submittedName>
</protein>
<dbReference type="RefSeq" id="WP_046489392.1">
    <property type="nucleotide sequence ID" value="NZ_CP040978.1"/>
</dbReference>
<dbReference type="InterPro" id="IPR050077">
    <property type="entry name" value="LexA_repressor"/>
</dbReference>
<sequence>MKKIVPIRGGKRAGAGRKLGTGKFGEKTTLVRVPESQTAVISNILEAYAKRKIQEISNVVSIDLVNEVMTKAKIPLFEHKVPAGLPSQADDHVEKRMDLNDYLIREADTTFFVRIKGNSMDNAGIHDNDVVIVDRSQEASIGDIVLASLDGEFTVKTLAKNKNGSPRLIPANEAFSPIEVLEGVQFQIWGVVTGAVRKFK</sequence>
<keyword evidence="10" id="KW-1185">Reference proteome</keyword>
<organism evidence="9 10">
    <name type="scientific">Candidatus Methylopumilus planktonicus</name>
    <dbReference type="NCBI Taxonomy" id="1581557"/>
    <lineage>
        <taxon>Bacteria</taxon>
        <taxon>Pseudomonadati</taxon>
        <taxon>Pseudomonadota</taxon>
        <taxon>Betaproteobacteria</taxon>
        <taxon>Nitrosomonadales</taxon>
        <taxon>Methylophilaceae</taxon>
        <taxon>Candidatus Methylopumilus</taxon>
    </lineage>
</organism>
<dbReference type="OrthoDB" id="9802364at2"/>
<dbReference type="SUPFAM" id="SSF51306">
    <property type="entry name" value="LexA/Signal peptidase"/>
    <property type="match status" value="1"/>
</dbReference>
<comment type="similarity">
    <text evidence="1 7">Belongs to the peptidase S24 family.</text>
</comment>
<dbReference type="GO" id="GO:0006281">
    <property type="term" value="P:DNA repair"/>
    <property type="evidence" value="ECO:0007669"/>
    <property type="project" value="UniProtKB-KW"/>
</dbReference>
<dbReference type="CDD" id="cd06529">
    <property type="entry name" value="S24_LexA-like"/>
    <property type="match status" value="1"/>
</dbReference>
<dbReference type="PANTHER" id="PTHR33516:SF2">
    <property type="entry name" value="LEXA REPRESSOR-RELATED"/>
    <property type="match status" value="1"/>
</dbReference>
<evidence type="ECO:0000256" key="5">
    <source>
        <dbReference type="ARBA" id="ARBA00023204"/>
    </source>
</evidence>
<dbReference type="Proteomes" id="UP000064007">
    <property type="component" value="Chromosome 1"/>
</dbReference>
<dbReference type="InterPro" id="IPR015927">
    <property type="entry name" value="Peptidase_S24_S26A/B/C"/>
</dbReference>
<dbReference type="NCBIfam" id="NF007621">
    <property type="entry name" value="PRK10276.1"/>
    <property type="match status" value="1"/>
</dbReference>
<dbReference type="InterPro" id="IPR039418">
    <property type="entry name" value="LexA-like"/>
</dbReference>
<feature type="domain" description="Peptidase S24/S26A/S26B/S26C" evidence="8">
    <location>
        <begin position="75"/>
        <end position="192"/>
    </location>
</feature>
<reference evidence="10" key="1">
    <citation type="submission" date="2014-12" db="EMBL/GenBank/DDBJ databases">
        <authorList>
            <person name="Salcher M.M."/>
        </authorList>
    </citation>
    <scope>NUCLEOTIDE SEQUENCE [LARGE SCALE GENOMIC DNA]</scope>
    <source>
        <strain evidence="10">MMS-10A-171</strain>
    </source>
</reference>